<evidence type="ECO:0000256" key="6">
    <source>
        <dbReference type="ARBA" id="ARBA00023136"/>
    </source>
</evidence>
<reference evidence="8" key="1">
    <citation type="submission" date="2018-05" db="EMBL/GenBank/DDBJ databases">
        <authorList>
            <person name="Lanie J.A."/>
            <person name="Ng W.-L."/>
            <person name="Kazmierczak K.M."/>
            <person name="Andrzejewski T.M."/>
            <person name="Davidsen T.M."/>
            <person name="Wayne K.J."/>
            <person name="Tettelin H."/>
            <person name="Glass J.I."/>
            <person name="Rusch D."/>
            <person name="Podicherti R."/>
            <person name="Tsui H.-C.T."/>
            <person name="Winkler M.E."/>
        </authorList>
    </citation>
    <scope>NUCLEOTIDE SEQUENCE</scope>
</reference>
<feature type="non-terminal residue" evidence="8">
    <location>
        <position position="140"/>
    </location>
</feature>
<evidence type="ECO:0000256" key="5">
    <source>
        <dbReference type="ARBA" id="ARBA00022989"/>
    </source>
</evidence>
<evidence type="ECO:0000256" key="7">
    <source>
        <dbReference type="SAM" id="Phobius"/>
    </source>
</evidence>
<dbReference type="PANTHER" id="PTHR22926">
    <property type="entry name" value="PHOSPHO-N-ACETYLMURAMOYL-PENTAPEPTIDE-TRANSFERASE"/>
    <property type="match status" value="1"/>
</dbReference>
<proteinExistence type="predicted"/>
<evidence type="ECO:0008006" key="9">
    <source>
        <dbReference type="Google" id="ProtNLM"/>
    </source>
</evidence>
<sequence length="140" mass="14847">MSWSFIVMLGIAAAAVTVLATGLVLRQLRARQILDHPNERSSHDRAVPRGGGIAVMATLTVGWCLLTWWQGESPEMAIIALLAIALAGFSFLDDLKGLPAGSRLALQALAAAIGCTLLPQEPVFQGVLPPIADQVATWFC</sequence>
<feature type="transmembrane region" description="Helical" evidence="7">
    <location>
        <begin position="6"/>
        <end position="25"/>
    </location>
</feature>
<dbReference type="AlphaFoldDB" id="A0A383C1E5"/>
<organism evidence="8">
    <name type="scientific">marine metagenome</name>
    <dbReference type="NCBI Taxonomy" id="408172"/>
    <lineage>
        <taxon>unclassified sequences</taxon>
        <taxon>metagenomes</taxon>
        <taxon>ecological metagenomes</taxon>
    </lineage>
</organism>
<name>A0A383C1E5_9ZZZZ</name>
<evidence type="ECO:0000313" key="8">
    <source>
        <dbReference type="EMBL" id="SVE25992.1"/>
    </source>
</evidence>
<dbReference type="GO" id="GO:0016780">
    <property type="term" value="F:phosphotransferase activity, for other substituted phosphate groups"/>
    <property type="evidence" value="ECO:0007669"/>
    <property type="project" value="InterPro"/>
</dbReference>
<dbReference type="PANTHER" id="PTHR22926:SF3">
    <property type="entry name" value="UNDECAPRENYL-PHOSPHATE ALPHA-N-ACETYLGLUCOSAMINYL 1-PHOSPHATE TRANSFERASE"/>
    <property type="match status" value="1"/>
</dbReference>
<keyword evidence="4 7" id="KW-0812">Transmembrane</keyword>
<feature type="transmembrane region" description="Helical" evidence="7">
    <location>
        <begin position="46"/>
        <end position="70"/>
    </location>
</feature>
<dbReference type="EMBL" id="UINC01205008">
    <property type="protein sequence ID" value="SVE25992.1"/>
    <property type="molecule type" value="Genomic_DNA"/>
</dbReference>
<dbReference type="InterPro" id="IPR000715">
    <property type="entry name" value="Glycosyl_transferase_4"/>
</dbReference>
<evidence type="ECO:0000256" key="3">
    <source>
        <dbReference type="ARBA" id="ARBA00022679"/>
    </source>
</evidence>
<evidence type="ECO:0000256" key="4">
    <source>
        <dbReference type="ARBA" id="ARBA00022692"/>
    </source>
</evidence>
<evidence type="ECO:0000256" key="1">
    <source>
        <dbReference type="ARBA" id="ARBA00004651"/>
    </source>
</evidence>
<accession>A0A383C1E5</accession>
<keyword evidence="6 7" id="KW-0472">Membrane</keyword>
<keyword evidence="5 7" id="KW-1133">Transmembrane helix</keyword>
<dbReference type="GO" id="GO:0005886">
    <property type="term" value="C:plasma membrane"/>
    <property type="evidence" value="ECO:0007669"/>
    <property type="project" value="UniProtKB-SubCell"/>
</dbReference>
<evidence type="ECO:0000256" key="2">
    <source>
        <dbReference type="ARBA" id="ARBA00022475"/>
    </source>
</evidence>
<dbReference type="GO" id="GO:0044038">
    <property type="term" value="P:cell wall macromolecule biosynthetic process"/>
    <property type="evidence" value="ECO:0007669"/>
    <property type="project" value="TreeGrafter"/>
</dbReference>
<dbReference type="GO" id="GO:0071555">
    <property type="term" value="P:cell wall organization"/>
    <property type="evidence" value="ECO:0007669"/>
    <property type="project" value="TreeGrafter"/>
</dbReference>
<keyword evidence="3" id="KW-0808">Transferase</keyword>
<protein>
    <recommendedName>
        <fullName evidence="9">Glycosyl transferase family 4</fullName>
    </recommendedName>
</protein>
<comment type="subcellular location">
    <subcellularLocation>
        <location evidence="1">Cell membrane</location>
        <topology evidence="1">Multi-pass membrane protein</topology>
    </subcellularLocation>
</comment>
<feature type="transmembrane region" description="Helical" evidence="7">
    <location>
        <begin position="76"/>
        <end position="92"/>
    </location>
</feature>
<gene>
    <name evidence="8" type="ORF">METZ01_LOCUS478846</name>
</gene>
<keyword evidence="2" id="KW-1003">Cell membrane</keyword>